<gene>
    <name evidence="3" type="ORF">COLO4_29593</name>
</gene>
<accession>A0A1R3HDW3</accession>
<feature type="compositionally biased region" description="Acidic residues" evidence="1">
    <location>
        <begin position="97"/>
        <end position="107"/>
    </location>
</feature>
<dbReference type="EMBL" id="AWUE01020377">
    <property type="protein sequence ID" value="OMO68544.1"/>
    <property type="molecule type" value="Genomic_DNA"/>
</dbReference>
<name>A0A1R3HDW3_9ROSI</name>
<dbReference type="AlphaFoldDB" id="A0A1R3HDW3"/>
<feature type="region of interest" description="Disordered" evidence="1">
    <location>
        <begin position="133"/>
        <end position="154"/>
    </location>
</feature>
<keyword evidence="2" id="KW-1133">Transmembrane helix</keyword>
<dbReference type="Proteomes" id="UP000187203">
    <property type="component" value="Unassembled WGS sequence"/>
</dbReference>
<evidence type="ECO:0000256" key="1">
    <source>
        <dbReference type="SAM" id="MobiDB-lite"/>
    </source>
</evidence>
<reference evidence="4" key="1">
    <citation type="submission" date="2013-09" db="EMBL/GenBank/DDBJ databases">
        <title>Corchorus olitorius genome sequencing.</title>
        <authorList>
            <person name="Alam M."/>
            <person name="Haque M.S."/>
            <person name="Islam M.S."/>
            <person name="Emdad E.M."/>
            <person name="Islam M.M."/>
            <person name="Ahmed B."/>
            <person name="Halim A."/>
            <person name="Hossen Q.M.M."/>
            <person name="Hossain M.Z."/>
            <person name="Ahmed R."/>
            <person name="Khan M.M."/>
            <person name="Islam R."/>
            <person name="Rashid M.M."/>
            <person name="Khan S.A."/>
            <person name="Rahman M.S."/>
            <person name="Alam M."/>
            <person name="Yahiya A.S."/>
            <person name="Khan M.S."/>
            <person name="Azam M.S."/>
            <person name="Haque T."/>
            <person name="Lashkar M.Z.H."/>
            <person name="Akhand A.I."/>
            <person name="Morshed G."/>
            <person name="Roy S."/>
            <person name="Uddin K.S."/>
            <person name="Rabeya T."/>
            <person name="Hossain A.S."/>
            <person name="Chowdhury A."/>
            <person name="Snigdha A.R."/>
            <person name="Mortoza M.S."/>
            <person name="Matin S.A."/>
            <person name="Hoque S.M.E."/>
            <person name="Islam M.K."/>
            <person name="Roy D.K."/>
            <person name="Haider R."/>
            <person name="Moosa M.M."/>
            <person name="Elias S.M."/>
            <person name="Hasan A.M."/>
            <person name="Jahan S."/>
            <person name="Shafiuddin M."/>
            <person name="Mahmood N."/>
            <person name="Shommy N.S."/>
        </authorList>
    </citation>
    <scope>NUCLEOTIDE SEQUENCE [LARGE SCALE GENOMIC DNA]</scope>
    <source>
        <strain evidence="4">cv. O-4</strain>
    </source>
</reference>
<feature type="transmembrane region" description="Helical" evidence="2">
    <location>
        <begin position="6"/>
        <end position="31"/>
    </location>
</feature>
<protein>
    <submittedName>
        <fullName evidence="3">Uncharacterized protein</fullName>
    </submittedName>
</protein>
<sequence>MNASTKLGIALIVIFATCLLAILIQIVYVIWRKRRFRRRSAVSGGTRSVDSDISNSPFYAVPSKELLYFFCWKNQPARVEPSSGSGVVSPLPTEPTTAEDSEAAAAEADDDELAKWQALYGPSRVLYTIKEEEKEGADSADNSADQKEAKRENRVSLRDCFSGPVEMTDDVDTVSITLGVEEATPFSTPCASPPYFTPSPSPSREVVDSSILILSPENDDIRSPESDVLTERKVEFVSLRIEG</sequence>
<evidence type="ECO:0000313" key="3">
    <source>
        <dbReference type="EMBL" id="OMO68544.1"/>
    </source>
</evidence>
<proteinExistence type="predicted"/>
<dbReference type="PANTHER" id="PTHR34054">
    <property type="entry name" value="EXPRESSED PROTEIN"/>
    <property type="match status" value="1"/>
</dbReference>
<dbReference type="InterPro" id="IPR045884">
    <property type="entry name" value="At5g59350-like"/>
</dbReference>
<keyword evidence="2" id="KW-0472">Membrane</keyword>
<organism evidence="3 4">
    <name type="scientific">Corchorus olitorius</name>
    <dbReference type="NCBI Taxonomy" id="93759"/>
    <lineage>
        <taxon>Eukaryota</taxon>
        <taxon>Viridiplantae</taxon>
        <taxon>Streptophyta</taxon>
        <taxon>Embryophyta</taxon>
        <taxon>Tracheophyta</taxon>
        <taxon>Spermatophyta</taxon>
        <taxon>Magnoliopsida</taxon>
        <taxon>eudicotyledons</taxon>
        <taxon>Gunneridae</taxon>
        <taxon>Pentapetalae</taxon>
        <taxon>rosids</taxon>
        <taxon>malvids</taxon>
        <taxon>Malvales</taxon>
        <taxon>Malvaceae</taxon>
        <taxon>Grewioideae</taxon>
        <taxon>Apeibeae</taxon>
        <taxon>Corchorus</taxon>
    </lineage>
</organism>
<feature type="region of interest" description="Disordered" evidence="1">
    <location>
        <begin position="78"/>
        <end position="107"/>
    </location>
</feature>
<dbReference type="STRING" id="93759.A0A1R3HDW3"/>
<dbReference type="OrthoDB" id="784633at2759"/>
<keyword evidence="2" id="KW-0812">Transmembrane</keyword>
<evidence type="ECO:0000313" key="4">
    <source>
        <dbReference type="Proteomes" id="UP000187203"/>
    </source>
</evidence>
<dbReference type="PANTHER" id="PTHR34054:SF4">
    <property type="entry name" value="PROTEIN, PUTATIVE-RELATED"/>
    <property type="match status" value="1"/>
</dbReference>
<comment type="caution">
    <text evidence="3">The sequence shown here is derived from an EMBL/GenBank/DDBJ whole genome shotgun (WGS) entry which is preliminary data.</text>
</comment>
<keyword evidence="4" id="KW-1185">Reference proteome</keyword>
<evidence type="ECO:0000256" key="2">
    <source>
        <dbReference type="SAM" id="Phobius"/>
    </source>
</evidence>
<feature type="compositionally biased region" description="Low complexity" evidence="1">
    <location>
        <begin position="81"/>
        <end position="90"/>
    </location>
</feature>
<feature type="compositionally biased region" description="Basic and acidic residues" evidence="1">
    <location>
        <begin position="144"/>
        <end position="154"/>
    </location>
</feature>